<name>A0ABY4I3F6_CHIFI</name>
<dbReference type="PROSITE" id="PS52016">
    <property type="entry name" value="TONB_DEPENDENT_REC_3"/>
    <property type="match status" value="1"/>
</dbReference>
<evidence type="ECO:0000259" key="11">
    <source>
        <dbReference type="Pfam" id="PF07715"/>
    </source>
</evidence>
<dbReference type="InterPro" id="IPR036942">
    <property type="entry name" value="Beta-barrel_TonB_sf"/>
</dbReference>
<dbReference type="NCBIfam" id="TIGR04057">
    <property type="entry name" value="SusC_RagA_signa"/>
    <property type="match status" value="1"/>
</dbReference>
<keyword evidence="5 9" id="KW-0798">TonB box</keyword>
<accession>A0ABY4I3F6</accession>
<evidence type="ECO:0000256" key="2">
    <source>
        <dbReference type="ARBA" id="ARBA00022448"/>
    </source>
</evidence>
<evidence type="ECO:0000313" key="12">
    <source>
        <dbReference type="EMBL" id="UPK70626.1"/>
    </source>
</evidence>
<dbReference type="InterPro" id="IPR012910">
    <property type="entry name" value="Plug_dom"/>
</dbReference>
<keyword evidence="2 8" id="KW-0813">Transport</keyword>
<dbReference type="InterPro" id="IPR023997">
    <property type="entry name" value="TonB-dep_OMP_SusC/RagA_CS"/>
</dbReference>
<dbReference type="Pfam" id="PF13715">
    <property type="entry name" value="CarbopepD_reg_2"/>
    <property type="match status" value="1"/>
</dbReference>
<proteinExistence type="inferred from homology"/>
<keyword evidence="3 8" id="KW-1134">Transmembrane beta strand</keyword>
<evidence type="ECO:0000256" key="4">
    <source>
        <dbReference type="ARBA" id="ARBA00022692"/>
    </source>
</evidence>
<dbReference type="InterPro" id="IPR039426">
    <property type="entry name" value="TonB-dep_rcpt-like"/>
</dbReference>
<evidence type="ECO:0000256" key="1">
    <source>
        <dbReference type="ARBA" id="ARBA00004571"/>
    </source>
</evidence>
<sequence>MHAQKSAQPGRNVTITNSHISLRDVFNVIEKQTGVVLFFGDLNISQLVGVKFVATPVEEALAEMLPPLGLTYEYVKGNRDKIFIRSIVGERKKDTVMVISVSGIVTDDKGAPLPGATVRVKGTRLGTATKANGMFTLSRAGADDVIQVSYTGFIMAEVALDGRASVRVQLKPGDNNLDETVVTAYGTSTQRALTGAISIVKGEEIQTLPNRSFDKSLQGLVPGLLVTSGTGQPGGGVSNFVLRGIATAGDFQNGSTVRNPLIIIDGIPISQDQNQIYIDGTKTPINNPLAQINTSDVETINVLKDASAIALYGSRASNGVIVITTKKGRIGKPVFSFRTQVDIATRSQGKVKPLNQRQYLELLYETYRNSNPASWTDAAIKADLLTKFPYLINAAGDSSFYPEQDWNKELFSSHALTTSNELSMSGGNEKSNYYLNLEYTKQNGVVRKTGYDRKSVRFNFESYPEKWLKVGINTSLSYNVQDYQGALNGSAGGPLSMMMSPLNPVRLQDGTLIMNYKWGNVYSSPMFANPVAEMQYNLYNNTSYRGISRVYGEVSLLKYFKWNSSLGVDYTMTEAKEKIDPRLYDISLNGMGGRIEERDARNANIITTNILRFERTFNADHVISVLLGQEAQIRTQKVLAVAVTGLAFPFYDQINSPGVVPLRQSGYTNKETLQSFFGQANYGFKNKYFLSASTRTDGSSRFGDDRRYGLYWSAGAGWLASSEHFMKKALPVISYLKLRGSIGAAGNAGAINAVTRFDALQAGKYNGGTAVFPITTPGNQDVRWEQTFTWDAGVDAKLLNDRFSVAADFYERNTSDLLYTIQLPQSSGYYQVLANIGKMRNRGVEFAFAVDIIKRRDFTWSIAGNWATNKNLLVKANTNTESFSTAELYNKEGENFNSFYLRKWAGVNPENGLPQWIDSTGKPTEDYNAAKREFVGKPQPDGFGSVTNSFSYKGVELSVNFYYQYGYQIYNADRMVGDGYIPYMNQDVRALDRWRRKGDIASNPLRKLNNSAGRRASSRYLYSGDHIRLQNATIAYSFPKTVTERLHINMLRVFVQGYNLALWSRYPGQDPNNVNSGGTTGYAYPMQRSYSAGLNVNF</sequence>
<dbReference type="EMBL" id="CP095855">
    <property type="protein sequence ID" value="UPK70626.1"/>
    <property type="molecule type" value="Genomic_DNA"/>
</dbReference>
<keyword evidence="4 8" id="KW-0812">Transmembrane</keyword>
<dbReference type="InterPro" id="IPR008969">
    <property type="entry name" value="CarboxyPept-like_regulatory"/>
</dbReference>
<dbReference type="RefSeq" id="WP_247812807.1">
    <property type="nucleotide sequence ID" value="NZ_CP095855.1"/>
</dbReference>
<protein>
    <submittedName>
        <fullName evidence="12">TonB-dependent receptor</fullName>
    </submittedName>
</protein>
<evidence type="ECO:0000256" key="5">
    <source>
        <dbReference type="ARBA" id="ARBA00023077"/>
    </source>
</evidence>
<dbReference type="Gene3D" id="2.170.130.10">
    <property type="entry name" value="TonB-dependent receptor, plug domain"/>
    <property type="match status" value="1"/>
</dbReference>
<keyword evidence="13" id="KW-1185">Reference proteome</keyword>
<evidence type="ECO:0000313" key="13">
    <source>
        <dbReference type="Proteomes" id="UP000830198"/>
    </source>
</evidence>
<dbReference type="Gene3D" id="2.40.170.20">
    <property type="entry name" value="TonB-dependent receptor, beta-barrel domain"/>
    <property type="match status" value="1"/>
</dbReference>
<comment type="subcellular location">
    <subcellularLocation>
        <location evidence="1 8">Cell outer membrane</location>
        <topology evidence="1 8">Multi-pass membrane protein</topology>
    </subcellularLocation>
</comment>
<dbReference type="Pfam" id="PF07715">
    <property type="entry name" value="Plug"/>
    <property type="match status" value="1"/>
</dbReference>
<gene>
    <name evidence="12" type="ORF">MYF79_04855</name>
</gene>
<organism evidence="12 13">
    <name type="scientific">Chitinophaga filiformis</name>
    <name type="common">Myxococcus filiformis</name>
    <name type="synonym">Flexibacter filiformis</name>
    <dbReference type="NCBI Taxonomy" id="104663"/>
    <lineage>
        <taxon>Bacteria</taxon>
        <taxon>Pseudomonadati</taxon>
        <taxon>Bacteroidota</taxon>
        <taxon>Chitinophagia</taxon>
        <taxon>Chitinophagales</taxon>
        <taxon>Chitinophagaceae</taxon>
        <taxon>Chitinophaga</taxon>
    </lineage>
</organism>
<dbReference type="InterPro" id="IPR023996">
    <property type="entry name" value="TonB-dep_OMP_SusC/RagA"/>
</dbReference>
<dbReference type="NCBIfam" id="TIGR04056">
    <property type="entry name" value="OMP_RagA_SusC"/>
    <property type="match status" value="1"/>
</dbReference>
<evidence type="ECO:0000256" key="9">
    <source>
        <dbReference type="RuleBase" id="RU003357"/>
    </source>
</evidence>
<evidence type="ECO:0000256" key="8">
    <source>
        <dbReference type="PROSITE-ProRule" id="PRU01360"/>
    </source>
</evidence>
<feature type="domain" description="TonB-dependent receptor-like beta-barrel" evidence="10">
    <location>
        <begin position="553"/>
        <end position="895"/>
    </location>
</feature>
<dbReference type="SUPFAM" id="SSF49464">
    <property type="entry name" value="Carboxypeptidase regulatory domain-like"/>
    <property type="match status" value="1"/>
</dbReference>
<evidence type="ECO:0000256" key="7">
    <source>
        <dbReference type="ARBA" id="ARBA00023237"/>
    </source>
</evidence>
<evidence type="ECO:0000256" key="3">
    <source>
        <dbReference type="ARBA" id="ARBA00022452"/>
    </source>
</evidence>
<dbReference type="InterPro" id="IPR037066">
    <property type="entry name" value="Plug_dom_sf"/>
</dbReference>
<keyword evidence="7 8" id="KW-0998">Cell outer membrane</keyword>
<keyword evidence="6 8" id="KW-0472">Membrane</keyword>
<dbReference type="SUPFAM" id="SSF56935">
    <property type="entry name" value="Porins"/>
    <property type="match status" value="1"/>
</dbReference>
<comment type="similarity">
    <text evidence="8 9">Belongs to the TonB-dependent receptor family.</text>
</comment>
<evidence type="ECO:0000259" key="10">
    <source>
        <dbReference type="Pfam" id="PF00593"/>
    </source>
</evidence>
<dbReference type="InterPro" id="IPR000531">
    <property type="entry name" value="Beta-barrel_TonB"/>
</dbReference>
<feature type="domain" description="TonB-dependent receptor plug" evidence="11">
    <location>
        <begin position="190"/>
        <end position="320"/>
    </location>
</feature>
<dbReference type="Proteomes" id="UP000830198">
    <property type="component" value="Chromosome"/>
</dbReference>
<dbReference type="Gene3D" id="2.60.40.1120">
    <property type="entry name" value="Carboxypeptidase-like, regulatory domain"/>
    <property type="match status" value="1"/>
</dbReference>
<keyword evidence="12" id="KW-0675">Receptor</keyword>
<dbReference type="Pfam" id="PF00593">
    <property type="entry name" value="TonB_dep_Rec_b-barrel"/>
    <property type="match status" value="1"/>
</dbReference>
<evidence type="ECO:0000256" key="6">
    <source>
        <dbReference type="ARBA" id="ARBA00023136"/>
    </source>
</evidence>
<reference evidence="12 13" key="1">
    <citation type="submission" date="2022-04" db="EMBL/GenBank/DDBJ databases">
        <title>The arsenic-methylating capacity of Chitinophaga filiformis YT5 during chitin decomposition.</title>
        <authorList>
            <person name="Chen G."/>
            <person name="Liang Y."/>
        </authorList>
    </citation>
    <scope>NUCLEOTIDE SEQUENCE [LARGE SCALE GENOMIC DNA]</scope>
    <source>
        <strain evidence="12 13">YT5</strain>
    </source>
</reference>